<dbReference type="OrthoDB" id="54411at2"/>
<protein>
    <submittedName>
        <fullName evidence="1">Tetratricopeptide repeat protein</fullName>
    </submittedName>
</protein>
<dbReference type="EMBL" id="VANS01000001">
    <property type="protein sequence ID" value="TMM55436.1"/>
    <property type="molecule type" value="Genomic_DNA"/>
</dbReference>
<dbReference type="Gene3D" id="3.40.50.10070">
    <property type="entry name" value="TolB, N-terminal domain"/>
    <property type="match status" value="1"/>
</dbReference>
<dbReference type="InterPro" id="IPR019734">
    <property type="entry name" value="TPR_rpt"/>
</dbReference>
<evidence type="ECO:0000313" key="2">
    <source>
        <dbReference type="Proteomes" id="UP000309550"/>
    </source>
</evidence>
<dbReference type="SUPFAM" id="SSF48452">
    <property type="entry name" value="TPR-like"/>
    <property type="match status" value="1"/>
</dbReference>
<sequence length="648" mass="71569">MSPVGLGAGGDPHIVEAVPRQSVKVPCICRHAATFPQGVQGHGEGAGQAEAGKGEDVGHWMSPWQVFRCIQFHLAASGQRKFQAAPWAEACNTFVKSSSNCAKKREFEPARRHMPHLVLHLSGPFRAEHGGARLDGLSRRAQALLAYLSCQTGMRAERGALADLLWSDRSETQARASLRQELSVLRKSLGETVGADRQCVWLDAGAVEIQKGQGAFLEGFDLGSEGFEDWLRARRQETTAPTPDMRVRRDGQPALAVLPFKEIGVGEADMFADGIVEEITGALSRNRDFDVIARQSAFMLKGDALSVPDIAERLGASYLLKGSVRRVGERVRISVQLVSGADGHTRWSARFDDRLDDLFDLQDRIAAHVAGQLSPNLRAAEILRARRHPPEIRSAYDLVLTALPHFWVHDPAENRRALALLDSGVAKDPDSAYALAMKAWCHAHDCCYLWSRPPDKARAASRAAFDRALPRAQDHPATLTALSAASALALKDFRTSEDLARRALDLDPNNAWGWLRLGWVAVYLGRPEEGIAHFDRSEELSPLDPFLFNMDFGRSAAVRTLRRYEEAVALIEKGLRAAPKAHWAYRMLFGTLWLMGERERAIEAGRKWLAAHPGLSTETLLEGLPAWDHDPEYLEVLRGFEAIIPKDG</sequence>
<keyword evidence="2" id="KW-1185">Reference proteome</keyword>
<dbReference type="SMART" id="SM00028">
    <property type="entry name" value="TPR"/>
    <property type="match status" value="2"/>
</dbReference>
<accession>A0A5S3PMC6</accession>
<gene>
    <name evidence="1" type="ORF">FDT80_07755</name>
</gene>
<dbReference type="Gene3D" id="1.25.40.10">
    <property type="entry name" value="Tetratricopeptide repeat domain"/>
    <property type="match status" value="2"/>
</dbReference>
<dbReference type="SUPFAM" id="SSF46894">
    <property type="entry name" value="C-terminal effector domain of the bipartite response regulators"/>
    <property type="match status" value="1"/>
</dbReference>
<name>A0A5S3PMC6_9RHOB</name>
<dbReference type="InterPro" id="IPR011990">
    <property type="entry name" value="TPR-like_helical_dom_sf"/>
</dbReference>
<reference evidence="1 2" key="1">
    <citation type="submission" date="2019-05" db="EMBL/GenBank/DDBJ databases">
        <title>Sulfitobacter sabulilitoris sp. nov., isolated from a marine sand.</title>
        <authorList>
            <person name="Yoon J.-H."/>
        </authorList>
    </citation>
    <scope>NUCLEOTIDE SEQUENCE [LARGE SCALE GENOMIC DNA]</scope>
    <source>
        <strain evidence="1 2">HSMS-29</strain>
    </source>
</reference>
<organism evidence="1 2">
    <name type="scientific">Sulfitobacter sabulilitoris</name>
    <dbReference type="NCBI Taxonomy" id="2562655"/>
    <lineage>
        <taxon>Bacteria</taxon>
        <taxon>Pseudomonadati</taxon>
        <taxon>Pseudomonadota</taxon>
        <taxon>Alphaproteobacteria</taxon>
        <taxon>Rhodobacterales</taxon>
        <taxon>Roseobacteraceae</taxon>
        <taxon>Sulfitobacter</taxon>
    </lineage>
</organism>
<dbReference type="InterPro" id="IPR016032">
    <property type="entry name" value="Sig_transdc_resp-reg_C-effctor"/>
</dbReference>
<dbReference type="AlphaFoldDB" id="A0A5S3PMC6"/>
<comment type="caution">
    <text evidence="1">The sequence shown here is derived from an EMBL/GenBank/DDBJ whole genome shotgun (WGS) entry which is preliminary data.</text>
</comment>
<dbReference type="Gene3D" id="1.10.10.10">
    <property type="entry name" value="Winged helix-like DNA-binding domain superfamily/Winged helix DNA-binding domain"/>
    <property type="match status" value="1"/>
</dbReference>
<dbReference type="Proteomes" id="UP000309550">
    <property type="component" value="Unassembled WGS sequence"/>
</dbReference>
<dbReference type="InterPro" id="IPR036388">
    <property type="entry name" value="WH-like_DNA-bd_sf"/>
</dbReference>
<dbReference type="GO" id="GO:0006355">
    <property type="term" value="P:regulation of DNA-templated transcription"/>
    <property type="evidence" value="ECO:0007669"/>
    <property type="project" value="InterPro"/>
</dbReference>
<dbReference type="GO" id="GO:0003677">
    <property type="term" value="F:DNA binding"/>
    <property type="evidence" value="ECO:0007669"/>
    <property type="project" value="InterPro"/>
</dbReference>
<evidence type="ECO:0000313" key="1">
    <source>
        <dbReference type="EMBL" id="TMM55436.1"/>
    </source>
</evidence>
<proteinExistence type="predicted"/>